<keyword evidence="8" id="KW-0472">Membrane</keyword>
<keyword evidence="3" id="KW-0597">Phosphoprotein</keyword>
<proteinExistence type="predicted"/>
<keyword evidence="4" id="KW-0808">Transferase</keyword>
<sequence>MAKRTEARWIEEFRRGWRGVSEPPAALGFGLAAVCLMLATAFRFGISLLHADVPYGAYLPGVFAAAAFGGERAGIAAAIGGAALGLMLNFGEAPQAVAAAILMAVYFTVAALIILGVRRHRSLVVHHRELTTELEKEQHYRELVVEELRHRLKNKLATVHAVTKQALHNYPEARTKIDGCINALATTDDLIARTDDRGCDILELLRSELGPYGHVRFTLNGDSLFLPAKLAVSLALMFHELATNAAKYGAFSTPHGLLNVSWTVTNGTLSIVWDESGGPMITAQGKPGFGTQLLNAGLRGFGGKAEIAFLGTGLHCIMQCRIDPPPADKKAETLSEP</sequence>
<evidence type="ECO:0000256" key="4">
    <source>
        <dbReference type="ARBA" id="ARBA00022679"/>
    </source>
</evidence>
<dbReference type="InterPro" id="IPR036890">
    <property type="entry name" value="HATPase_C_sf"/>
</dbReference>
<evidence type="ECO:0000313" key="10">
    <source>
        <dbReference type="EMBL" id="ABA03826.1"/>
    </source>
</evidence>
<dbReference type="OrthoDB" id="341208at2"/>
<gene>
    <name evidence="10" type="ordered locus">Nwi_0559</name>
</gene>
<dbReference type="RefSeq" id="WP_011313887.1">
    <property type="nucleotide sequence ID" value="NC_007406.1"/>
</dbReference>
<dbReference type="Gene3D" id="3.30.565.10">
    <property type="entry name" value="Histidine kinase-like ATPase, C-terminal domain"/>
    <property type="match status" value="1"/>
</dbReference>
<dbReference type="STRING" id="323098.Nwi_0559"/>
<dbReference type="Proteomes" id="UP000002531">
    <property type="component" value="Chromosome"/>
</dbReference>
<keyword evidence="6 10" id="KW-0418">Kinase</keyword>
<dbReference type="EMBL" id="CP000115">
    <property type="protein sequence ID" value="ABA03826.1"/>
    <property type="molecule type" value="Genomic_DNA"/>
</dbReference>
<dbReference type="PANTHER" id="PTHR41523:SF7">
    <property type="entry name" value="HISTIDINE KINASE"/>
    <property type="match status" value="1"/>
</dbReference>
<evidence type="ECO:0000256" key="7">
    <source>
        <dbReference type="ARBA" id="ARBA00022840"/>
    </source>
</evidence>
<keyword evidence="8" id="KW-1133">Transmembrane helix</keyword>
<comment type="catalytic activity">
    <reaction evidence="1">
        <text>ATP + protein L-histidine = ADP + protein N-phospho-L-histidine.</text>
        <dbReference type="EC" id="2.7.13.3"/>
    </reaction>
</comment>
<keyword evidence="8" id="KW-0812">Transmembrane</keyword>
<dbReference type="eggNOG" id="COG3920">
    <property type="taxonomic scope" value="Bacteria"/>
</dbReference>
<feature type="transmembrane region" description="Helical" evidence="8">
    <location>
        <begin position="58"/>
        <end position="84"/>
    </location>
</feature>
<feature type="transmembrane region" description="Helical" evidence="8">
    <location>
        <begin position="25"/>
        <end position="46"/>
    </location>
</feature>
<evidence type="ECO:0000256" key="3">
    <source>
        <dbReference type="ARBA" id="ARBA00022553"/>
    </source>
</evidence>
<evidence type="ECO:0000256" key="8">
    <source>
        <dbReference type="SAM" id="Phobius"/>
    </source>
</evidence>
<dbReference type="PANTHER" id="PTHR41523">
    <property type="entry name" value="TWO-COMPONENT SYSTEM SENSOR PROTEIN"/>
    <property type="match status" value="1"/>
</dbReference>
<evidence type="ECO:0000313" key="11">
    <source>
        <dbReference type="Proteomes" id="UP000002531"/>
    </source>
</evidence>
<organism evidence="10 11">
    <name type="scientific">Nitrobacter winogradskyi (strain ATCC 25391 / DSM 10237 / CIP 104748 / NCIMB 11846 / Nb-255)</name>
    <dbReference type="NCBI Taxonomy" id="323098"/>
    <lineage>
        <taxon>Bacteria</taxon>
        <taxon>Pseudomonadati</taxon>
        <taxon>Pseudomonadota</taxon>
        <taxon>Alphaproteobacteria</taxon>
        <taxon>Hyphomicrobiales</taxon>
        <taxon>Nitrobacteraceae</taxon>
        <taxon>Nitrobacter</taxon>
    </lineage>
</organism>
<keyword evidence="5" id="KW-0547">Nucleotide-binding</keyword>
<dbReference type="EC" id="2.7.13.3" evidence="2"/>
<evidence type="ECO:0000256" key="5">
    <source>
        <dbReference type="ARBA" id="ARBA00022741"/>
    </source>
</evidence>
<dbReference type="GO" id="GO:0005524">
    <property type="term" value="F:ATP binding"/>
    <property type="evidence" value="ECO:0007669"/>
    <property type="project" value="UniProtKB-KW"/>
</dbReference>
<evidence type="ECO:0000256" key="1">
    <source>
        <dbReference type="ARBA" id="ARBA00000085"/>
    </source>
</evidence>
<reference evidence="10 11" key="1">
    <citation type="journal article" date="2006" name="Appl. Environ. Microbiol.">
        <title>Genome sequence of the chemolithoautotrophic nitrite-oxidizing bacterium Nitrobacter winogradskyi Nb-255.</title>
        <authorList>
            <person name="Starkenburg S.R."/>
            <person name="Chain P.S."/>
            <person name="Sayavedra-Soto L.A."/>
            <person name="Hauser L."/>
            <person name="Land M.L."/>
            <person name="Larimer F.W."/>
            <person name="Malfatti S.A."/>
            <person name="Klotz M.G."/>
            <person name="Bottomley P.J."/>
            <person name="Arp D.J."/>
            <person name="Hickey W.J."/>
        </authorList>
    </citation>
    <scope>NUCLEOTIDE SEQUENCE [LARGE SCALE GENOMIC DNA]</scope>
    <source>
        <strain evidence="11">ATCC 25391 / DSM 10237 / CIP 104748 / NCIMB 11846 / Nb-255</strain>
    </source>
</reference>
<evidence type="ECO:0000256" key="6">
    <source>
        <dbReference type="ARBA" id="ARBA00022777"/>
    </source>
</evidence>
<dbReference type="SMART" id="SM00911">
    <property type="entry name" value="HWE_HK"/>
    <property type="match status" value="1"/>
</dbReference>
<dbReference type="HOGENOM" id="CLU_073829_0_0_5"/>
<feature type="domain" description="Signal transduction histidine kinase HWE region" evidence="9">
    <location>
        <begin position="147"/>
        <end position="223"/>
    </location>
</feature>
<dbReference type="KEGG" id="nwi:Nwi_0559"/>
<protein>
    <recommendedName>
        <fullName evidence="2">histidine kinase</fullName>
        <ecNumber evidence="2">2.7.13.3</ecNumber>
    </recommendedName>
</protein>
<keyword evidence="7" id="KW-0067">ATP-binding</keyword>
<feature type="transmembrane region" description="Helical" evidence="8">
    <location>
        <begin position="96"/>
        <end position="117"/>
    </location>
</feature>
<dbReference type="GO" id="GO:0004673">
    <property type="term" value="F:protein histidine kinase activity"/>
    <property type="evidence" value="ECO:0007669"/>
    <property type="project" value="UniProtKB-EC"/>
</dbReference>
<dbReference type="AlphaFoldDB" id="Q3SV65"/>
<name>Q3SV65_NITWN</name>
<dbReference type="SUPFAM" id="SSF55874">
    <property type="entry name" value="ATPase domain of HSP90 chaperone/DNA topoisomerase II/histidine kinase"/>
    <property type="match status" value="1"/>
</dbReference>
<dbReference type="Pfam" id="PF07536">
    <property type="entry name" value="HWE_HK"/>
    <property type="match status" value="1"/>
</dbReference>
<evidence type="ECO:0000256" key="2">
    <source>
        <dbReference type="ARBA" id="ARBA00012438"/>
    </source>
</evidence>
<keyword evidence="11" id="KW-1185">Reference proteome</keyword>
<dbReference type="InterPro" id="IPR011102">
    <property type="entry name" value="Sig_transdc_His_kinase_HWE"/>
</dbReference>
<evidence type="ECO:0000259" key="9">
    <source>
        <dbReference type="SMART" id="SM00911"/>
    </source>
</evidence>
<accession>Q3SV65</accession>